<keyword evidence="3" id="KW-0378">Hydrolase</keyword>
<feature type="compositionally biased region" description="Basic and acidic residues" evidence="6">
    <location>
        <begin position="1"/>
        <end position="11"/>
    </location>
</feature>
<feature type="coiled-coil region" evidence="5">
    <location>
        <begin position="307"/>
        <end position="339"/>
    </location>
</feature>
<organism evidence="8 9">
    <name type="scientific">Ostreococcus tauri</name>
    <name type="common">Marine green alga</name>
    <dbReference type="NCBI Taxonomy" id="70448"/>
    <lineage>
        <taxon>Eukaryota</taxon>
        <taxon>Viridiplantae</taxon>
        <taxon>Chlorophyta</taxon>
        <taxon>Mamiellophyceae</taxon>
        <taxon>Mamiellales</taxon>
        <taxon>Bathycoccaceae</taxon>
        <taxon>Ostreococcus</taxon>
    </lineage>
</organism>
<evidence type="ECO:0000256" key="3">
    <source>
        <dbReference type="ARBA" id="ARBA00022801"/>
    </source>
</evidence>
<reference evidence="8 9" key="2">
    <citation type="journal article" date="2014" name="BMC Genomics">
        <title>An improved genome of the model marine alga Ostreococcus tauri unfolds by assessing Illumina de novo assemblies.</title>
        <authorList>
            <person name="Blanc-Mathieu R."/>
            <person name="Verhelst B."/>
            <person name="Derelle E."/>
            <person name="Rombauts S."/>
            <person name="Bouget F.Y."/>
            <person name="Carre I."/>
            <person name="Chateau A."/>
            <person name="Eyre-Walker A."/>
            <person name="Grimsley N."/>
            <person name="Moreau H."/>
            <person name="Piegu B."/>
            <person name="Rivals E."/>
            <person name="Schackwitz W."/>
            <person name="Van de Peer Y."/>
            <person name="Piganeau G."/>
        </authorList>
    </citation>
    <scope>NUCLEOTIDE SEQUENCE [LARGE SCALE GENOMIC DNA]</scope>
    <source>
        <strain evidence="9">OTTH 0595 / CCAP 157/2 / RCC745</strain>
    </source>
</reference>
<evidence type="ECO:0000256" key="4">
    <source>
        <dbReference type="ARBA" id="ARBA00022807"/>
    </source>
</evidence>
<dbReference type="PANTHER" id="PTHR12606">
    <property type="entry name" value="SENTRIN/SUMO-SPECIFIC PROTEASE"/>
    <property type="match status" value="1"/>
</dbReference>
<accession>A0A090M4W4</accession>
<dbReference type="GO" id="GO:0016929">
    <property type="term" value="F:deSUMOylase activity"/>
    <property type="evidence" value="ECO:0007669"/>
    <property type="project" value="TreeGrafter"/>
</dbReference>
<dbReference type="Gene3D" id="3.40.395.10">
    <property type="entry name" value="Adenoviral Proteinase, Chain A"/>
    <property type="match status" value="1"/>
</dbReference>
<feature type="domain" description="Ubiquitin-like protease family profile" evidence="7">
    <location>
        <begin position="372"/>
        <end position="547"/>
    </location>
</feature>
<dbReference type="OrthoDB" id="1939479at2759"/>
<feature type="region of interest" description="Disordered" evidence="6">
    <location>
        <begin position="35"/>
        <end position="56"/>
    </location>
</feature>
<dbReference type="InterPro" id="IPR038765">
    <property type="entry name" value="Papain-like_cys_pep_sf"/>
</dbReference>
<dbReference type="STRING" id="70448.A0A090M4W4"/>
<dbReference type="PROSITE" id="PS50600">
    <property type="entry name" value="ULP_PROTEASE"/>
    <property type="match status" value="1"/>
</dbReference>
<evidence type="ECO:0000256" key="2">
    <source>
        <dbReference type="ARBA" id="ARBA00022670"/>
    </source>
</evidence>
<keyword evidence="4" id="KW-0788">Thiol protease</keyword>
<reference evidence="9" key="1">
    <citation type="journal article" date="2006" name="Proc. Natl. Acad. Sci. U.S.A.">
        <title>Genome analysis of the smallest free-living eukaryote Ostreococcus tauri unveils many unique features.</title>
        <authorList>
            <person name="Derelle E."/>
            <person name="Ferraz C."/>
            <person name="Rombauts S."/>
            <person name="Rouze P."/>
            <person name="Worden A.Z."/>
            <person name="Robbens S."/>
            <person name="Partensky F."/>
            <person name="Degroeve S."/>
            <person name="Echeynie S."/>
            <person name="Cooke R."/>
            <person name="Saeys Y."/>
            <person name="Wuyts J."/>
            <person name="Jabbari K."/>
            <person name="Bowler C."/>
            <person name="Panaud O."/>
            <person name="Piegu B."/>
            <person name="Ball S.G."/>
            <person name="Ral J.-P."/>
            <person name="Bouget F.-Y."/>
            <person name="Piganeau G."/>
            <person name="De Baets B."/>
            <person name="Picard A."/>
            <person name="Delseny M."/>
            <person name="Demaille J."/>
            <person name="Van de Peer Y."/>
            <person name="Moreau H."/>
        </authorList>
    </citation>
    <scope>NUCLEOTIDE SEQUENCE [LARGE SCALE GENOMIC DNA]</scope>
    <source>
        <strain evidence="9">OTTH 0595 / CCAP 157/2 / RCC745</strain>
    </source>
</reference>
<keyword evidence="5" id="KW-0175">Coiled coil</keyword>
<dbReference type="Proteomes" id="UP000009170">
    <property type="component" value="Unassembled WGS sequence"/>
</dbReference>
<keyword evidence="9" id="KW-1185">Reference proteome</keyword>
<dbReference type="PANTHER" id="PTHR12606:SF1">
    <property type="entry name" value="UBIQUITIN-LIKE-SPECIFIC PROTEASE 1A"/>
    <property type="match status" value="1"/>
</dbReference>
<gene>
    <name evidence="8" type="ORF">OT_ostta03g03200</name>
</gene>
<dbReference type="AlphaFoldDB" id="A0A090M4W4"/>
<dbReference type="SUPFAM" id="SSF54001">
    <property type="entry name" value="Cysteine proteinases"/>
    <property type="match status" value="1"/>
</dbReference>
<evidence type="ECO:0000256" key="1">
    <source>
        <dbReference type="ARBA" id="ARBA00005234"/>
    </source>
</evidence>
<dbReference type="GO" id="GO:0006508">
    <property type="term" value="P:proteolysis"/>
    <property type="evidence" value="ECO:0007669"/>
    <property type="project" value="UniProtKB-KW"/>
</dbReference>
<dbReference type="RefSeq" id="XP_003078231.2">
    <property type="nucleotide sequence ID" value="XM_003078183.2"/>
</dbReference>
<dbReference type="GO" id="GO:0005634">
    <property type="term" value="C:nucleus"/>
    <property type="evidence" value="ECO:0007669"/>
    <property type="project" value="TreeGrafter"/>
</dbReference>
<dbReference type="Pfam" id="PF02902">
    <property type="entry name" value="Peptidase_C48"/>
    <property type="match status" value="1"/>
</dbReference>
<dbReference type="InParanoid" id="A0A090M4W4"/>
<dbReference type="GeneID" id="9833782"/>
<dbReference type="EMBL" id="CAID01000003">
    <property type="protein sequence ID" value="CEF97169.1"/>
    <property type="molecule type" value="Genomic_DNA"/>
</dbReference>
<protein>
    <submittedName>
        <fullName evidence="8">Peptidase C48, SUMO/Sentrin/Ubl1</fullName>
    </submittedName>
</protein>
<comment type="similarity">
    <text evidence="1">Belongs to the peptidase C48 family.</text>
</comment>
<evidence type="ECO:0000259" key="7">
    <source>
        <dbReference type="PROSITE" id="PS50600"/>
    </source>
</evidence>
<evidence type="ECO:0000256" key="5">
    <source>
        <dbReference type="SAM" id="Coils"/>
    </source>
</evidence>
<dbReference type="GO" id="GO:0016926">
    <property type="term" value="P:protein desumoylation"/>
    <property type="evidence" value="ECO:0007669"/>
    <property type="project" value="TreeGrafter"/>
</dbReference>
<evidence type="ECO:0000256" key="6">
    <source>
        <dbReference type="SAM" id="MobiDB-lite"/>
    </source>
</evidence>
<dbReference type="InterPro" id="IPR003653">
    <property type="entry name" value="Peptidase_C48_C"/>
</dbReference>
<evidence type="ECO:0000313" key="9">
    <source>
        <dbReference type="Proteomes" id="UP000009170"/>
    </source>
</evidence>
<dbReference type="KEGG" id="ota:OT_ostta03g03200"/>
<keyword evidence="2" id="KW-0645">Protease</keyword>
<comment type="caution">
    <text evidence="8">The sequence shown here is derived from an EMBL/GenBank/DDBJ whole genome shotgun (WGS) entry which is preliminary data.</text>
</comment>
<feature type="region of interest" description="Disordered" evidence="6">
    <location>
        <begin position="1"/>
        <end position="22"/>
    </location>
</feature>
<sequence>MVLSHRSHDENTPTSDRAGVRDDILFRSKLHATPRSKLFADPPSAPRASGTLGAAPERELSTLERCERDHGRVGVGRDEIDHLTPVLAPGGALDRGSPWSERAAYARAHPYAIPPRRLGPFEDVAGVSGRSRALERSKTITDDGREARREARESAWRRASAVGTPRAAGSGAIVYRGYGGSTMGGAPSGLMDTDGERGYGGAATFKRFGAVNIFGHALKKYVSSVKKWDDAGSLERFKSMISSFENGTMVGRAHAEALEWERSRQRTASREPVESLSAKHSATIRDMQESLRLRRENLRQVLSSSTASALDEQLERLTVEAQEAKVKRLREKAARKFLKPLTATQLEAVKDALRAPSSKILAKASFVGQGALEATGKDIATLKKGTWLNDEVANFAIGMLSRRVMESRSEGETQPRAHFFSTFFINKLYQDSGRYEYSNVRRWTLPKRLKYDVLRCEKIYVPVHQAVHWVLAEIDVREKRISYYDSLLGESAVTVKNLKRWICDEAKNKLDEEWDPDEWEECYPKSIPLQKNGCDCGVFMIKYAEYLSSDAELAFSQKHMDYFRDRLVSDILDVGVDDDA</sequence>
<evidence type="ECO:0000313" key="8">
    <source>
        <dbReference type="EMBL" id="CEF97169.1"/>
    </source>
</evidence>
<name>A0A090M4W4_OSTTA</name>
<proteinExistence type="inferred from homology"/>